<dbReference type="PANTHER" id="PTHR47628:SF1">
    <property type="entry name" value="ALIPHATIC AMIDASE EXPRESSION-REGULATING PROTEIN"/>
    <property type="match status" value="1"/>
</dbReference>
<dbReference type="NCBIfam" id="TIGR03407">
    <property type="entry name" value="urea_ABC_UrtA"/>
    <property type="match status" value="1"/>
</dbReference>
<dbReference type="InterPro" id="IPR017777">
    <property type="entry name" value="ABC_urea-bd_UrtA"/>
</dbReference>
<dbReference type="PANTHER" id="PTHR47628">
    <property type="match status" value="1"/>
</dbReference>
<feature type="transmembrane region" description="Helical" evidence="2">
    <location>
        <begin position="12"/>
        <end position="34"/>
    </location>
</feature>
<keyword evidence="2" id="KW-0472">Membrane</keyword>
<reference evidence="4" key="1">
    <citation type="submission" date="2016-10" db="EMBL/GenBank/DDBJ databases">
        <authorList>
            <person name="Varghese N."/>
            <person name="Submissions S."/>
        </authorList>
    </citation>
    <scope>NUCLEOTIDE SEQUENCE [LARGE SCALE GENOMIC DNA]</scope>
    <source>
        <strain evidence="4">DSM 173</strain>
    </source>
</reference>
<feature type="region of interest" description="Disordered" evidence="1">
    <location>
        <begin position="425"/>
        <end position="445"/>
    </location>
</feature>
<gene>
    <name evidence="3" type="ORF">SAMN05421644_10244</name>
</gene>
<evidence type="ECO:0000256" key="1">
    <source>
        <dbReference type="SAM" id="MobiDB-lite"/>
    </source>
</evidence>
<evidence type="ECO:0000256" key="2">
    <source>
        <dbReference type="SAM" id="Phobius"/>
    </source>
</evidence>
<dbReference type="RefSeq" id="WP_177168953.1">
    <property type="nucleotide sequence ID" value="NZ_FNOW01000002.1"/>
</dbReference>
<dbReference type="EMBL" id="FNOW01000002">
    <property type="protein sequence ID" value="SDX37120.1"/>
    <property type="molecule type" value="Genomic_DNA"/>
</dbReference>
<dbReference type="AlphaFoldDB" id="A0A1H3B524"/>
<dbReference type="Proteomes" id="UP000198672">
    <property type="component" value="Unassembled WGS sequence"/>
</dbReference>
<name>A0A1H3B524_ALLWA</name>
<dbReference type="SUPFAM" id="SSF53822">
    <property type="entry name" value="Periplasmic binding protein-like I"/>
    <property type="match status" value="1"/>
</dbReference>
<evidence type="ECO:0000313" key="4">
    <source>
        <dbReference type="Proteomes" id="UP000198672"/>
    </source>
</evidence>
<dbReference type="CDD" id="cd06355">
    <property type="entry name" value="PBP1_FmdD-like"/>
    <property type="match status" value="1"/>
</dbReference>
<protein>
    <submittedName>
        <fullName evidence="3">Urea transport system substrate-binding protein</fullName>
    </submittedName>
</protein>
<keyword evidence="4" id="KW-1185">Reference proteome</keyword>
<evidence type="ECO:0000313" key="3">
    <source>
        <dbReference type="EMBL" id="SDX37120.1"/>
    </source>
</evidence>
<accession>A0A1H3B524</accession>
<organism evidence="3 4">
    <name type="scientific">Allochromatium warmingii</name>
    <name type="common">Chromatium warmingii</name>
    <dbReference type="NCBI Taxonomy" id="61595"/>
    <lineage>
        <taxon>Bacteria</taxon>
        <taxon>Pseudomonadati</taxon>
        <taxon>Pseudomonadota</taxon>
        <taxon>Gammaproteobacteria</taxon>
        <taxon>Chromatiales</taxon>
        <taxon>Chromatiaceae</taxon>
        <taxon>Allochromatium</taxon>
    </lineage>
</organism>
<dbReference type="Pfam" id="PF13433">
    <property type="entry name" value="Peripla_BP_5"/>
    <property type="match status" value="1"/>
</dbReference>
<dbReference type="Gene3D" id="3.40.50.2300">
    <property type="match status" value="2"/>
</dbReference>
<keyword evidence="2" id="KW-0812">Transmembrane</keyword>
<sequence>MNSDTAPTPSVLTIKQVVISLLLLALIGLGAGAWQRHQSRHATDPIPVGILHSLTGTMAISERGVVAATRLAIDEINAAGGLLGRPLQTIVRNGASDWAIFAREAESLIRDEQVAVVFGCWTSASRKTVKPVFEQYDHLLFYPVQYEGLESSPTIVYTGAAPNQQIIPAVKWALDHLGRRVFLVGSDYVFPHAANAIMRDQIRSLRGSVVGEHYVLLGSSTVEPVIEAIVASRPDVILNTLNGDSNAAFFKALRARGLTPEQIPTISFSIAEAELTSMGSADFAGDYAAWNYFQSLPGTANRRFVAAYQAKYGADQVVTDPMEAAYLGVYLWAEAVKRSGRTDPRSVRRALPGLSIAAPGGAVSVDGRSQHLWKSVRIGRIRADGQFAIVWDSAKPVRPLPYPGYRSPTDWDGFLTELNHRWRGNWANPSTEPTPPGQPFTGTLP</sequence>
<dbReference type="STRING" id="61595.SAMN05421644_10244"/>
<keyword evidence="2" id="KW-1133">Transmembrane helix</keyword>
<dbReference type="InterPro" id="IPR028082">
    <property type="entry name" value="Peripla_BP_I"/>
</dbReference>
<proteinExistence type="predicted"/>